<keyword evidence="5" id="KW-1185">Reference proteome</keyword>
<name>A0ABU9DML6_9BACL</name>
<dbReference type="EMBL" id="JBBPCC010000013">
    <property type="protein sequence ID" value="MEK8130102.1"/>
    <property type="molecule type" value="Genomic_DNA"/>
</dbReference>
<evidence type="ECO:0000259" key="3">
    <source>
        <dbReference type="PROSITE" id="PS51462"/>
    </source>
</evidence>
<dbReference type="Proteomes" id="UP001469365">
    <property type="component" value="Unassembled WGS sequence"/>
</dbReference>
<sequence length="150" mass="17188">MVIRNSAKAIIIHENKLLVTKLEDSEGIFYLLPGGGQHAGENLHQTLRRECMEEVGLEVEVGELAYIRECFRDEGIHRVEFMFSCKIDARTHSEIIDSMGTSLDDDQIGIEWIPLEELKSQPLFPVTLRELIVQHEGNEKQRPIYLGEIE</sequence>
<dbReference type="PROSITE" id="PS51462">
    <property type="entry name" value="NUDIX"/>
    <property type="match status" value="1"/>
</dbReference>
<comment type="cofactor">
    <cofactor evidence="1">
        <name>Mg(2+)</name>
        <dbReference type="ChEBI" id="CHEBI:18420"/>
    </cofactor>
</comment>
<evidence type="ECO:0000256" key="2">
    <source>
        <dbReference type="ARBA" id="ARBA00022801"/>
    </source>
</evidence>
<gene>
    <name evidence="4" type="ORF">WMW72_19540</name>
</gene>
<organism evidence="4 5">
    <name type="scientific">Paenibacillus filicis</name>
    <dbReference type="NCBI Taxonomy" id="669464"/>
    <lineage>
        <taxon>Bacteria</taxon>
        <taxon>Bacillati</taxon>
        <taxon>Bacillota</taxon>
        <taxon>Bacilli</taxon>
        <taxon>Bacillales</taxon>
        <taxon>Paenibacillaceae</taxon>
        <taxon>Paenibacillus</taxon>
    </lineage>
</organism>
<evidence type="ECO:0000313" key="4">
    <source>
        <dbReference type="EMBL" id="MEK8130102.1"/>
    </source>
</evidence>
<dbReference type="Gene3D" id="3.90.79.10">
    <property type="entry name" value="Nucleoside Triphosphate Pyrophosphohydrolase"/>
    <property type="match status" value="1"/>
</dbReference>
<comment type="caution">
    <text evidence="4">The sequence shown here is derived from an EMBL/GenBank/DDBJ whole genome shotgun (WGS) entry which is preliminary data.</text>
</comment>
<keyword evidence="2" id="KW-0378">Hydrolase</keyword>
<dbReference type="PANTHER" id="PTHR43046:SF14">
    <property type="entry name" value="MUTT_NUDIX FAMILY PROTEIN"/>
    <property type="match status" value="1"/>
</dbReference>
<accession>A0ABU9DML6</accession>
<dbReference type="InterPro" id="IPR015797">
    <property type="entry name" value="NUDIX_hydrolase-like_dom_sf"/>
</dbReference>
<reference evidence="4 5" key="1">
    <citation type="submission" date="2024-04" db="EMBL/GenBank/DDBJ databases">
        <title>draft genome sequnece of Paenibacillus filicis.</title>
        <authorList>
            <person name="Kim D.-U."/>
        </authorList>
    </citation>
    <scope>NUCLEOTIDE SEQUENCE [LARGE SCALE GENOMIC DNA]</scope>
    <source>
        <strain evidence="4 5">KACC14197</strain>
    </source>
</reference>
<evidence type="ECO:0000256" key="1">
    <source>
        <dbReference type="ARBA" id="ARBA00001946"/>
    </source>
</evidence>
<dbReference type="RefSeq" id="WP_341417231.1">
    <property type="nucleotide sequence ID" value="NZ_JBBPCC010000013.1"/>
</dbReference>
<dbReference type="CDD" id="cd18880">
    <property type="entry name" value="NUDIX_ADPRase"/>
    <property type="match status" value="1"/>
</dbReference>
<proteinExistence type="predicted"/>
<evidence type="ECO:0000313" key="5">
    <source>
        <dbReference type="Proteomes" id="UP001469365"/>
    </source>
</evidence>
<protein>
    <submittedName>
        <fullName evidence="4">NUDIX domain-containing protein</fullName>
    </submittedName>
</protein>
<dbReference type="Pfam" id="PF00293">
    <property type="entry name" value="NUDIX"/>
    <property type="match status" value="1"/>
</dbReference>
<dbReference type="SUPFAM" id="SSF55811">
    <property type="entry name" value="Nudix"/>
    <property type="match status" value="1"/>
</dbReference>
<dbReference type="InterPro" id="IPR000086">
    <property type="entry name" value="NUDIX_hydrolase_dom"/>
</dbReference>
<feature type="domain" description="Nudix hydrolase" evidence="3">
    <location>
        <begin position="2"/>
        <end position="136"/>
    </location>
</feature>
<dbReference type="PANTHER" id="PTHR43046">
    <property type="entry name" value="GDP-MANNOSE MANNOSYL HYDROLASE"/>
    <property type="match status" value="1"/>
</dbReference>